<organism evidence="2 3">
    <name type="scientific">Psilocybe cf. subviscida</name>
    <dbReference type="NCBI Taxonomy" id="2480587"/>
    <lineage>
        <taxon>Eukaryota</taxon>
        <taxon>Fungi</taxon>
        <taxon>Dikarya</taxon>
        <taxon>Basidiomycota</taxon>
        <taxon>Agaricomycotina</taxon>
        <taxon>Agaricomycetes</taxon>
        <taxon>Agaricomycetidae</taxon>
        <taxon>Agaricales</taxon>
        <taxon>Agaricineae</taxon>
        <taxon>Strophariaceae</taxon>
        <taxon>Psilocybe</taxon>
    </lineage>
</organism>
<feature type="region of interest" description="Disordered" evidence="1">
    <location>
        <begin position="30"/>
        <end position="55"/>
    </location>
</feature>
<dbReference type="AlphaFoldDB" id="A0A8H5EZQ2"/>
<evidence type="ECO:0000313" key="3">
    <source>
        <dbReference type="Proteomes" id="UP000567179"/>
    </source>
</evidence>
<feature type="compositionally biased region" description="Low complexity" evidence="1">
    <location>
        <begin position="30"/>
        <end position="45"/>
    </location>
</feature>
<gene>
    <name evidence="2" type="ORF">D9619_012051</name>
</gene>
<dbReference type="Proteomes" id="UP000567179">
    <property type="component" value="Unassembled WGS sequence"/>
</dbReference>
<proteinExistence type="predicted"/>
<dbReference type="OrthoDB" id="428577at2759"/>
<accession>A0A8H5EZQ2</accession>
<evidence type="ECO:0000313" key="2">
    <source>
        <dbReference type="EMBL" id="KAF5317953.1"/>
    </source>
</evidence>
<comment type="caution">
    <text evidence="2">The sequence shown here is derived from an EMBL/GenBank/DDBJ whole genome shotgun (WGS) entry which is preliminary data.</text>
</comment>
<sequence>METVIHLGKVTFLIRMQILTRSSGLLSPPLTASPAPAMSSSPTAKPSKDQGHQSSSFILQYKSRRVIVSYDTDELAVSKGAFSEISEDIWPTAIPLLNTLVVQAVEMATIANSAGKRPRTEGASESDSSCGEGDPKLPTKKPRRSNFLGSHPSPPPPPDDDRILLRFCHSSGEGTKIKCRLSVTVKRLLAHVIHKMSLHSDAEFSFKWKARGYRQKIRVSNSKTGIKSTFSVFIKGGKHVIYLFPPSGKEINASVKLSLLPKWHFSGIYPIVHINSSSAGERSLQWDVHASSDGTLLEKNTGLEVAYLFWEADALAHGATRPIGTSASVSASASQSTDVEAKFIPTKARLDPTNSVVLEVSTMTPYLDSALKALGLHTEARTSFITYWLPSFLKHKHIALRFLPQSSYEHAAPLDILPNPDVVVRVFMLFKGLEEDEISRGG</sequence>
<reference evidence="2 3" key="1">
    <citation type="journal article" date="2020" name="ISME J.">
        <title>Uncovering the hidden diversity of litter-decomposition mechanisms in mushroom-forming fungi.</title>
        <authorList>
            <person name="Floudas D."/>
            <person name="Bentzer J."/>
            <person name="Ahren D."/>
            <person name="Johansson T."/>
            <person name="Persson P."/>
            <person name="Tunlid A."/>
        </authorList>
    </citation>
    <scope>NUCLEOTIDE SEQUENCE [LARGE SCALE GENOMIC DNA]</scope>
    <source>
        <strain evidence="2 3">CBS 101986</strain>
    </source>
</reference>
<feature type="region of interest" description="Disordered" evidence="1">
    <location>
        <begin position="113"/>
        <end position="163"/>
    </location>
</feature>
<evidence type="ECO:0000256" key="1">
    <source>
        <dbReference type="SAM" id="MobiDB-lite"/>
    </source>
</evidence>
<keyword evidence="3" id="KW-1185">Reference proteome</keyword>
<dbReference type="EMBL" id="JAACJJ010000031">
    <property type="protein sequence ID" value="KAF5317953.1"/>
    <property type="molecule type" value="Genomic_DNA"/>
</dbReference>
<protein>
    <submittedName>
        <fullName evidence="2">Uncharacterized protein</fullName>
    </submittedName>
</protein>
<name>A0A8H5EZQ2_9AGAR</name>